<keyword evidence="1" id="KW-1133">Transmembrane helix</keyword>
<accession>S4PI41</accession>
<sequence length="67" mass="7730">MTPRQTRTVKFVPQIFSFFLLLFFGCPLASPAFIMFFYKSRANPFFLGVKSLFNSPPFQIIPCQTLS</sequence>
<reference evidence="2" key="1">
    <citation type="journal article" date="2013" name="BMC Genomics">
        <title>Unscrambling butterfly oogenesis.</title>
        <authorList>
            <person name="Carter J.M."/>
            <person name="Baker S.C."/>
            <person name="Pink R."/>
            <person name="Carter D.R."/>
            <person name="Collins A."/>
            <person name="Tomlin J."/>
            <person name="Gibbs M."/>
            <person name="Breuker C.J."/>
        </authorList>
    </citation>
    <scope>NUCLEOTIDE SEQUENCE</scope>
    <source>
        <tissue evidence="2">Ovary</tissue>
    </source>
</reference>
<evidence type="ECO:0000313" key="2">
    <source>
        <dbReference type="EMBL" id="JAA87010.1"/>
    </source>
</evidence>
<dbReference type="AlphaFoldDB" id="S4PI41"/>
<name>S4PI41_9NEOP</name>
<reference evidence="2" key="2">
    <citation type="submission" date="2013-05" db="EMBL/GenBank/DDBJ databases">
        <authorList>
            <person name="Carter J.-M."/>
            <person name="Baker S.C."/>
            <person name="Pink R."/>
            <person name="Carter D.R.F."/>
            <person name="Collins A."/>
            <person name="Tomlin J."/>
            <person name="Gibbs M."/>
            <person name="Breuker C.J."/>
        </authorList>
    </citation>
    <scope>NUCLEOTIDE SEQUENCE</scope>
    <source>
        <tissue evidence="2">Ovary</tissue>
    </source>
</reference>
<proteinExistence type="predicted"/>
<dbReference type="EMBL" id="GAIX01005550">
    <property type="protein sequence ID" value="JAA87010.1"/>
    <property type="molecule type" value="Transcribed_RNA"/>
</dbReference>
<organism evidence="2">
    <name type="scientific">Pararge aegeria</name>
    <name type="common">speckled wood butterfly</name>
    <dbReference type="NCBI Taxonomy" id="116150"/>
    <lineage>
        <taxon>Eukaryota</taxon>
        <taxon>Metazoa</taxon>
        <taxon>Ecdysozoa</taxon>
        <taxon>Arthropoda</taxon>
        <taxon>Hexapoda</taxon>
        <taxon>Insecta</taxon>
        <taxon>Pterygota</taxon>
        <taxon>Neoptera</taxon>
        <taxon>Endopterygota</taxon>
        <taxon>Lepidoptera</taxon>
        <taxon>Glossata</taxon>
        <taxon>Ditrysia</taxon>
        <taxon>Papilionoidea</taxon>
        <taxon>Nymphalidae</taxon>
        <taxon>Satyrinae</taxon>
        <taxon>Satyrini</taxon>
        <taxon>Parargina</taxon>
        <taxon>Pararge</taxon>
    </lineage>
</organism>
<protein>
    <submittedName>
        <fullName evidence="2">Uncharacterized protein</fullName>
    </submittedName>
</protein>
<dbReference type="PROSITE" id="PS51257">
    <property type="entry name" value="PROKAR_LIPOPROTEIN"/>
    <property type="match status" value="1"/>
</dbReference>
<keyword evidence="1" id="KW-0812">Transmembrane</keyword>
<evidence type="ECO:0000256" key="1">
    <source>
        <dbReference type="SAM" id="Phobius"/>
    </source>
</evidence>
<feature type="transmembrane region" description="Helical" evidence="1">
    <location>
        <begin position="15"/>
        <end position="38"/>
    </location>
</feature>
<keyword evidence="1" id="KW-0472">Membrane</keyword>